<dbReference type="NCBIfam" id="NF045846">
    <property type="entry name" value="MSC0882_dom"/>
    <property type="match status" value="1"/>
</dbReference>
<evidence type="ECO:0000256" key="2">
    <source>
        <dbReference type="SAM" id="Phobius"/>
    </source>
</evidence>
<accession>A0A084ERS2</accession>
<protein>
    <recommendedName>
        <fullName evidence="5">Transmembrane protein</fullName>
    </recommendedName>
</protein>
<feature type="transmembrane region" description="Helical" evidence="2">
    <location>
        <begin position="253"/>
        <end position="276"/>
    </location>
</feature>
<gene>
    <name evidence="3" type="ORF">MCAPa_2440</name>
</gene>
<feature type="transmembrane region" description="Helical" evidence="2">
    <location>
        <begin position="364"/>
        <end position="385"/>
    </location>
</feature>
<proteinExistence type="predicted"/>
<evidence type="ECO:0000313" key="4">
    <source>
        <dbReference type="Proteomes" id="UP000028533"/>
    </source>
</evidence>
<dbReference type="AlphaFoldDB" id="A0A084ERS2"/>
<organism evidence="3 4">
    <name type="scientific">Mycoplasma capricolum subsp. capricolum 14232</name>
    <dbReference type="NCBI Taxonomy" id="1188238"/>
    <lineage>
        <taxon>Bacteria</taxon>
        <taxon>Bacillati</taxon>
        <taxon>Mycoplasmatota</taxon>
        <taxon>Mollicutes</taxon>
        <taxon>Mycoplasmataceae</taxon>
        <taxon>Mycoplasma</taxon>
    </lineage>
</organism>
<evidence type="ECO:0008006" key="5">
    <source>
        <dbReference type="Google" id="ProtNLM"/>
    </source>
</evidence>
<comment type="caution">
    <text evidence="3">The sequence shown here is derived from an EMBL/GenBank/DDBJ whole genome shotgun (WGS) entry which is preliminary data.</text>
</comment>
<name>A0A084ERS2_MYCCA</name>
<feature type="transmembrane region" description="Helical" evidence="2">
    <location>
        <begin position="310"/>
        <end position="331"/>
    </location>
</feature>
<reference evidence="3 4" key="1">
    <citation type="submission" date="2014-02" db="EMBL/GenBank/DDBJ databases">
        <title>Genome sequence of Mycoplasma capricolum subsp. capricolum strain 14232.</title>
        <authorList>
            <person name="Sirand-Pugnet P."/>
            <person name="Breton M."/>
            <person name="Dordet-Frisoni E."/>
            <person name="Baranowski E."/>
            <person name="Barre A."/>
            <person name="Couture C."/>
            <person name="Dupuy V."/>
            <person name="Gaurivaud P."/>
            <person name="Jacob D."/>
            <person name="Lemaitre C."/>
            <person name="Manso-Silvan L."/>
            <person name="Nikolski M."/>
            <person name="Nouvel L.-X."/>
            <person name="Poumarat F."/>
            <person name="Tardy F."/>
            <person name="Thebault P."/>
            <person name="Theil S."/>
            <person name="Citti C."/>
            <person name="Thiaucourt F."/>
            <person name="Blanchard A."/>
        </authorList>
    </citation>
    <scope>NUCLEOTIDE SEQUENCE [LARGE SCALE GENOMIC DNA]</scope>
    <source>
        <strain evidence="3 4">14232</strain>
    </source>
</reference>
<feature type="region of interest" description="Disordered" evidence="1">
    <location>
        <begin position="1"/>
        <end position="27"/>
    </location>
</feature>
<keyword evidence="2" id="KW-0812">Transmembrane</keyword>
<feature type="compositionally biased region" description="Basic and acidic residues" evidence="1">
    <location>
        <begin position="1"/>
        <end position="15"/>
    </location>
</feature>
<dbReference type="EMBL" id="JFDO01000004">
    <property type="protein sequence ID" value="KEZ20664.1"/>
    <property type="molecule type" value="Genomic_DNA"/>
</dbReference>
<feature type="transmembrane region" description="Helical" evidence="2">
    <location>
        <begin position="126"/>
        <end position="145"/>
    </location>
</feature>
<sequence>MRDHNSSNNSKDHQNFHPNNQHHNYLDDKYYDQNQSSISSYHNHYQDNRYYYQDFKYNPNYQNQYKDDKYYYNQDFRYDQNYQQEYEQQKYYEEQSEQDSQSNNEEVKFKPDIKIKNIVKLSYLKFWILLFVFTSLIGYFAIFLISKYNNFLYDPNNIQKYSKSLHNWLYTMNKFKIWHLITIIIVLSLIWFIYVVLISTLFSNYKKYLKDMQQRTEEYQTQKLPMLYLNKPEEGMAPLLIKKMYERQIKKPYYANWFCLAVYIYTGVGAIIYSMFVMFKWGSGKLQDNEAVHRLTLKQYFTQPGQLTPYYILLGIFLGVILIHIITLLSVKYVRNALEEYWQTPILSDEKIKELEKKANRRSLIVFIILIIIAFFVLAFFFIFFKIERRKGSIFSVLKRSGK</sequence>
<dbReference type="RefSeq" id="WP_036431386.1">
    <property type="nucleotide sequence ID" value="NZ_JFDO01000004.1"/>
</dbReference>
<dbReference type="InterPro" id="IPR059214">
    <property type="entry name" value="MSC_0882-like"/>
</dbReference>
<keyword evidence="2" id="KW-1133">Transmembrane helix</keyword>
<feature type="transmembrane region" description="Helical" evidence="2">
    <location>
        <begin position="177"/>
        <end position="202"/>
    </location>
</feature>
<evidence type="ECO:0000256" key="1">
    <source>
        <dbReference type="SAM" id="MobiDB-lite"/>
    </source>
</evidence>
<dbReference type="Proteomes" id="UP000028533">
    <property type="component" value="Unassembled WGS sequence"/>
</dbReference>
<evidence type="ECO:0000313" key="3">
    <source>
        <dbReference type="EMBL" id="KEZ20664.1"/>
    </source>
</evidence>
<keyword evidence="2" id="KW-0472">Membrane</keyword>